<dbReference type="InterPro" id="IPR016032">
    <property type="entry name" value="Sig_transdc_resp-reg_C-effctor"/>
</dbReference>
<evidence type="ECO:0000313" key="10">
    <source>
        <dbReference type="EMBL" id="GBQ28105.1"/>
    </source>
</evidence>
<keyword evidence="3" id="KW-0805">Transcription regulation</keyword>
<dbReference type="SUPFAM" id="SSF52172">
    <property type="entry name" value="CheY-like"/>
    <property type="match status" value="1"/>
</dbReference>
<proteinExistence type="predicted"/>
<dbReference type="PROSITE" id="PS50110">
    <property type="entry name" value="RESPONSE_REGULATORY"/>
    <property type="match status" value="1"/>
</dbReference>
<evidence type="ECO:0000256" key="4">
    <source>
        <dbReference type="ARBA" id="ARBA00023125"/>
    </source>
</evidence>
<dbReference type="Gene3D" id="6.10.250.690">
    <property type="match status" value="1"/>
</dbReference>
<dbReference type="InterPro" id="IPR011006">
    <property type="entry name" value="CheY-like_superfamily"/>
</dbReference>
<keyword evidence="2" id="KW-0902">Two-component regulatory system</keyword>
<dbReference type="InterPro" id="IPR001867">
    <property type="entry name" value="OmpR/PhoB-type_DNA-bd"/>
</dbReference>
<feature type="DNA-binding region" description="OmpR/PhoB-type" evidence="7">
    <location>
        <begin position="191"/>
        <end position="289"/>
    </location>
</feature>
<reference evidence="10" key="1">
    <citation type="submission" date="2013-04" db="EMBL/GenBank/DDBJ databases">
        <title>The genome sequencing project of 58 acetic acid bacteria.</title>
        <authorList>
            <person name="Okamoto-Kainuma A."/>
            <person name="Ishikawa M."/>
            <person name="Umino S."/>
            <person name="Koizumi Y."/>
            <person name="Shiwa Y."/>
            <person name="Yoshikawa H."/>
            <person name="Matsutani M."/>
            <person name="Matsushita K."/>
        </authorList>
    </citation>
    <scope>NUCLEOTIDE SEQUENCE</scope>
    <source>
        <strain evidence="10">DSM 12717</strain>
    </source>
</reference>
<dbReference type="EMBL" id="BAQP01000239">
    <property type="protein sequence ID" value="GBQ28105.1"/>
    <property type="molecule type" value="Genomic_DNA"/>
</dbReference>
<accession>A0ABQ0P9S8</accession>
<dbReference type="SMART" id="SM00862">
    <property type="entry name" value="Trans_reg_C"/>
    <property type="match status" value="1"/>
</dbReference>
<keyword evidence="1 6" id="KW-0597">Phosphoprotein</keyword>
<dbReference type="InterPro" id="IPR001789">
    <property type="entry name" value="Sig_transdc_resp-reg_receiver"/>
</dbReference>
<organism evidence="10 11">
    <name type="scientific">Gluconacetobacter sacchari DSM 12717</name>
    <dbReference type="NCBI Taxonomy" id="1307940"/>
    <lineage>
        <taxon>Bacteria</taxon>
        <taxon>Pseudomonadati</taxon>
        <taxon>Pseudomonadota</taxon>
        <taxon>Alphaproteobacteria</taxon>
        <taxon>Acetobacterales</taxon>
        <taxon>Acetobacteraceae</taxon>
        <taxon>Gluconacetobacter</taxon>
    </lineage>
</organism>
<dbReference type="Proteomes" id="UP001060895">
    <property type="component" value="Unassembled WGS sequence"/>
</dbReference>
<dbReference type="SUPFAM" id="SSF46894">
    <property type="entry name" value="C-terminal effector domain of the bipartite response regulators"/>
    <property type="match status" value="1"/>
</dbReference>
<dbReference type="InterPro" id="IPR036388">
    <property type="entry name" value="WH-like_DNA-bd_sf"/>
</dbReference>
<dbReference type="SMART" id="SM00448">
    <property type="entry name" value="REC"/>
    <property type="match status" value="1"/>
</dbReference>
<dbReference type="Gene3D" id="3.40.50.2300">
    <property type="match status" value="1"/>
</dbReference>
<comment type="caution">
    <text evidence="10">The sequence shown here is derived from an EMBL/GenBank/DDBJ whole genome shotgun (WGS) entry which is preliminary data.</text>
</comment>
<keyword evidence="4 7" id="KW-0238">DNA-binding</keyword>
<keyword evidence="5" id="KW-0804">Transcription</keyword>
<evidence type="ECO:0000313" key="11">
    <source>
        <dbReference type="Proteomes" id="UP001060895"/>
    </source>
</evidence>
<evidence type="ECO:0000256" key="2">
    <source>
        <dbReference type="ARBA" id="ARBA00023012"/>
    </source>
</evidence>
<name>A0ABQ0P9S8_9PROT</name>
<feature type="modified residue" description="4-aspartylphosphate" evidence="6">
    <location>
        <position position="99"/>
    </location>
</feature>
<evidence type="ECO:0000256" key="7">
    <source>
        <dbReference type="PROSITE-ProRule" id="PRU01091"/>
    </source>
</evidence>
<feature type="domain" description="Response regulatory" evidence="8">
    <location>
        <begin position="50"/>
        <end position="174"/>
    </location>
</feature>
<dbReference type="PANTHER" id="PTHR48111">
    <property type="entry name" value="REGULATOR OF RPOS"/>
    <property type="match status" value="1"/>
</dbReference>
<gene>
    <name evidence="10" type="ORF">AA12717_2872</name>
</gene>
<protein>
    <submittedName>
        <fullName evidence="10">Two component response regulator</fullName>
    </submittedName>
</protein>
<evidence type="ECO:0000256" key="5">
    <source>
        <dbReference type="ARBA" id="ARBA00023163"/>
    </source>
</evidence>
<dbReference type="InterPro" id="IPR039420">
    <property type="entry name" value="WalR-like"/>
</dbReference>
<evidence type="ECO:0000259" key="8">
    <source>
        <dbReference type="PROSITE" id="PS50110"/>
    </source>
</evidence>
<evidence type="ECO:0000256" key="1">
    <source>
        <dbReference type="ARBA" id="ARBA00022553"/>
    </source>
</evidence>
<evidence type="ECO:0000259" key="9">
    <source>
        <dbReference type="PROSITE" id="PS51755"/>
    </source>
</evidence>
<dbReference type="CDD" id="cd00383">
    <property type="entry name" value="trans_reg_C"/>
    <property type="match status" value="1"/>
</dbReference>
<feature type="domain" description="OmpR/PhoB-type" evidence="9">
    <location>
        <begin position="191"/>
        <end position="289"/>
    </location>
</feature>
<evidence type="ECO:0000256" key="3">
    <source>
        <dbReference type="ARBA" id="ARBA00023015"/>
    </source>
</evidence>
<dbReference type="Pfam" id="PF00072">
    <property type="entry name" value="Response_reg"/>
    <property type="match status" value="1"/>
</dbReference>
<keyword evidence="11" id="KW-1185">Reference proteome</keyword>
<dbReference type="Gene3D" id="1.10.10.10">
    <property type="entry name" value="Winged helix-like DNA-binding domain superfamily/Winged helix DNA-binding domain"/>
    <property type="match status" value="1"/>
</dbReference>
<dbReference type="PROSITE" id="PS51755">
    <property type="entry name" value="OMPR_PHOB"/>
    <property type="match status" value="1"/>
</dbReference>
<dbReference type="PANTHER" id="PTHR48111:SF4">
    <property type="entry name" value="DNA-BINDING DUAL TRANSCRIPTIONAL REGULATOR OMPR"/>
    <property type="match status" value="1"/>
</dbReference>
<dbReference type="Pfam" id="PF00486">
    <property type="entry name" value="Trans_reg_C"/>
    <property type="match status" value="1"/>
</dbReference>
<sequence length="294" mass="32108">MLTEGVLFADADLAVSFRDSGPIRRPVLSGMTIRIVTMSQTAPDSDLPARILVVEDDPGMRTLLVRALQADGYRVRGVQDGREMWGALAASPADLIVLDVMLPGTNGLDLCRALRRGGVPGIEAGQLDRHTPVIMVSARGEELDRVLGLELGADDYVAKPFSQKELLARVRAVLRRGGGGVTEVQSSAPRRETLKFAGWTLDLRRRELTDPSGAVVDISGAEYDLLASFLDNPQRVIGRDRLLELSRTRLGDVSDRSIDVLVSRLRRKLGNDSEALIRTVRGLGYIFTSPVERL</sequence>
<evidence type="ECO:0000256" key="6">
    <source>
        <dbReference type="PROSITE-ProRule" id="PRU00169"/>
    </source>
</evidence>